<dbReference type="SUPFAM" id="SSF54975">
    <property type="entry name" value="Acylphosphatase/BLUF domain-like"/>
    <property type="match status" value="1"/>
</dbReference>
<dbReference type="EC" id="3.6.1.7" evidence="2 5"/>
<dbReference type="Proteomes" id="UP000070659">
    <property type="component" value="Unassembled WGS sequence"/>
</dbReference>
<evidence type="ECO:0000256" key="2">
    <source>
        <dbReference type="ARBA" id="ARBA00012150"/>
    </source>
</evidence>
<evidence type="ECO:0000256" key="1">
    <source>
        <dbReference type="ARBA" id="ARBA00005614"/>
    </source>
</evidence>
<organism evidence="9 12">
    <name type="scientific">Carbonactinospora thermoautotrophica</name>
    <dbReference type="NCBI Taxonomy" id="1469144"/>
    <lineage>
        <taxon>Bacteria</taxon>
        <taxon>Bacillati</taxon>
        <taxon>Actinomycetota</taxon>
        <taxon>Actinomycetes</taxon>
        <taxon>Kitasatosporales</taxon>
        <taxon>Carbonactinosporaceae</taxon>
        <taxon>Carbonactinospora</taxon>
    </lineage>
</organism>
<evidence type="ECO:0000256" key="4">
    <source>
        <dbReference type="ARBA" id="ARBA00047645"/>
    </source>
</evidence>
<dbReference type="PROSITE" id="PS00151">
    <property type="entry name" value="ACYLPHOSPHATASE_2"/>
    <property type="match status" value="1"/>
</dbReference>
<evidence type="ECO:0000313" key="11">
    <source>
        <dbReference type="Proteomes" id="UP000070598"/>
    </source>
</evidence>
<keyword evidence="5 6" id="KW-0378">Hydrolase</keyword>
<evidence type="ECO:0000256" key="3">
    <source>
        <dbReference type="ARBA" id="ARBA00015991"/>
    </source>
</evidence>
<gene>
    <name evidence="9" type="ORF">TH66_17460</name>
    <name evidence="10" type="ORF">TR74_14115</name>
</gene>
<evidence type="ECO:0000313" key="12">
    <source>
        <dbReference type="Proteomes" id="UP000070659"/>
    </source>
</evidence>
<dbReference type="EMBL" id="JYIK01000958">
    <property type="protein sequence ID" value="KWX08640.1"/>
    <property type="molecule type" value="Genomic_DNA"/>
</dbReference>
<protein>
    <recommendedName>
        <fullName evidence="3 5">Acylphosphatase</fullName>
        <ecNumber evidence="2 5">3.6.1.7</ecNumber>
    </recommendedName>
</protein>
<dbReference type="InterPro" id="IPR020456">
    <property type="entry name" value="Acylphosphatase"/>
</dbReference>
<comment type="similarity">
    <text evidence="1 7">Belongs to the acylphosphatase family.</text>
</comment>
<dbReference type="Pfam" id="PF00708">
    <property type="entry name" value="Acylphosphatase"/>
    <property type="match status" value="1"/>
</dbReference>
<dbReference type="Gene3D" id="3.30.70.100">
    <property type="match status" value="1"/>
</dbReference>
<dbReference type="PROSITE" id="PS00150">
    <property type="entry name" value="ACYLPHOSPHATASE_1"/>
    <property type="match status" value="1"/>
</dbReference>
<comment type="caution">
    <text evidence="9">The sequence shown here is derived from an EMBL/GenBank/DDBJ whole genome shotgun (WGS) entry which is preliminary data.</text>
</comment>
<dbReference type="EMBL" id="JYIJ01000019">
    <property type="protein sequence ID" value="KWW98174.1"/>
    <property type="molecule type" value="Genomic_DNA"/>
</dbReference>
<name>A0A132MJZ2_9ACTN</name>
<dbReference type="PANTHER" id="PTHR47268:SF4">
    <property type="entry name" value="ACYLPHOSPHATASE"/>
    <property type="match status" value="1"/>
</dbReference>
<dbReference type="PROSITE" id="PS51160">
    <property type="entry name" value="ACYLPHOSPHATASE_3"/>
    <property type="match status" value="1"/>
</dbReference>
<evidence type="ECO:0000313" key="10">
    <source>
        <dbReference type="EMBL" id="KWX08640.1"/>
    </source>
</evidence>
<dbReference type="InterPro" id="IPR036046">
    <property type="entry name" value="Acylphosphatase-like_dom_sf"/>
</dbReference>
<dbReference type="GO" id="GO:0003998">
    <property type="term" value="F:acylphosphatase activity"/>
    <property type="evidence" value="ECO:0007669"/>
    <property type="project" value="UniProtKB-EC"/>
</dbReference>
<feature type="domain" description="Acylphosphatase-like" evidence="8">
    <location>
        <begin position="1"/>
        <end position="83"/>
    </location>
</feature>
<dbReference type="InterPro" id="IPR001792">
    <property type="entry name" value="Acylphosphatase-like_dom"/>
</dbReference>
<proteinExistence type="inferred from homology"/>
<feature type="active site" evidence="5">
    <location>
        <position position="30"/>
    </location>
</feature>
<reference evidence="11" key="2">
    <citation type="submission" date="2015-02" db="EMBL/GenBank/DDBJ databases">
        <title>Physiological reanalysis, assessment of diazotrophy, and genome sequences of multiple isolates of Streptomyces thermoautotrophicus.</title>
        <authorList>
            <person name="MacKellar D.C."/>
            <person name="Lieber L."/>
            <person name="Norman J."/>
            <person name="Bolger A."/>
            <person name="Tobin C."/>
            <person name="Murray J.W."/>
            <person name="Friesen M."/>
            <person name="Prell J."/>
        </authorList>
    </citation>
    <scope>NUCLEOTIDE SEQUENCE [LARGE SCALE GENOMIC DNA]</scope>
    <source>
        <strain evidence="11">UBT1</strain>
    </source>
</reference>
<evidence type="ECO:0000256" key="5">
    <source>
        <dbReference type="PROSITE-ProRule" id="PRU00520"/>
    </source>
</evidence>
<reference evidence="9 12" key="1">
    <citation type="submission" date="2015-02" db="EMBL/GenBank/DDBJ databases">
        <title>Physiological reanalysis, assessment of diazotrophy, and genome sequences of multiple isolates of Streptomyces thermoautotrophicus.</title>
        <authorList>
            <person name="MacKellar D.C."/>
            <person name="Lieber L."/>
            <person name="Norman J."/>
            <person name="Bolger A."/>
            <person name="Tobin C."/>
            <person name="Murray J.W."/>
            <person name="Prell J."/>
        </authorList>
    </citation>
    <scope>NUCLEOTIDE SEQUENCE [LARGE SCALE GENOMIC DNA]</scope>
    <source>
        <strain evidence="9 12">UBT1</strain>
    </source>
</reference>
<evidence type="ECO:0000256" key="7">
    <source>
        <dbReference type="RuleBase" id="RU004168"/>
    </source>
</evidence>
<dbReference type="OrthoDB" id="3182027at2"/>
<dbReference type="PANTHER" id="PTHR47268">
    <property type="entry name" value="ACYLPHOSPHATASE"/>
    <property type="match status" value="1"/>
</dbReference>
<comment type="catalytic activity">
    <reaction evidence="4 5 6">
        <text>an acyl phosphate + H2O = a carboxylate + phosphate + H(+)</text>
        <dbReference type="Rhea" id="RHEA:14965"/>
        <dbReference type="ChEBI" id="CHEBI:15377"/>
        <dbReference type="ChEBI" id="CHEBI:15378"/>
        <dbReference type="ChEBI" id="CHEBI:29067"/>
        <dbReference type="ChEBI" id="CHEBI:43474"/>
        <dbReference type="ChEBI" id="CHEBI:59918"/>
        <dbReference type="EC" id="3.6.1.7"/>
    </reaction>
</comment>
<dbReference type="InterPro" id="IPR017968">
    <property type="entry name" value="Acylphosphatase_CS"/>
</dbReference>
<feature type="active site" evidence="5">
    <location>
        <position position="12"/>
    </location>
</feature>
<evidence type="ECO:0000256" key="6">
    <source>
        <dbReference type="RuleBase" id="RU000553"/>
    </source>
</evidence>
<dbReference type="PATRIC" id="fig|1469144.8.peg.31"/>
<sequence>MVSGYVQGVYFRDTCRRMAIRRGVAGWVRNLPDGTVEAVFEGDPDSVQQMVAWAHQGPPHAVVDRVDVYEEDPEGLTGFEIRPTPWR</sequence>
<evidence type="ECO:0000313" key="9">
    <source>
        <dbReference type="EMBL" id="KWW98174.1"/>
    </source>
</evidence>
<dbReference type="Proteomes" id="UP000070598">
    <property type="component" value="Unassembled WGS sequence"/>
</dbReference>
<dbReference type="AlphaFoldDB" id="A0A132MJZ2"/>
<accession>A0A132MJZ2</accession>
<evidence type="ECO:0000259" key="8">
    <source>
        <dbReference type="PROSITE" id="PS51160"/>
    </source>
</evidence>